<evidence type="ECO:0000313" key="4">
    <source>
        <dbReference type="EMBL" id="ROZ88370.1"/>
    </source>
</evidence>
<dbReference type="EMBL" id="RKKU01000001">
    <property type="protein sequence ID" value="ROZ88370.1"/>
    <property type="molecule type" value="Genomic_DNA"/>
</dbReference>
<evidence type="ECO:0000259" key="3">
    <source>
        <dbReference type="Pfam" id="PF13767"/>
    </source>
</evidence>
<keyword evidence="2" id="KW-0732">Signal</keyword>
<name>A0ABX9XN60_9PSED</name>
<feature type="domain" description="DUF4168" evidence="3">
    <location>
        <begin position="46"/>
        <end position="121"/>
    </location>
</feature>
<comment type="caution">
    <text evidence="4">The sequence shown here is derived from an EMBL/GenBank/DDBJ whole genome shotgun (WGS) entry which is preliminary data.</text>
</comment>
<feature type="region of interest" description="Disordered" evidence="1">
    <location>
        <begin position="66"/>
        <end position="88"/>
    </location>
</feature>
<dbReference type="Proteomes" id="UP000275199">
    <property type="component" value="Unassembled WGS sequence"/>
</dbReference>
<gene>
    <name evidence="4" type="ORF">EF096_01390</name>
</gene>
<proteinExistence type="predicted"/>
<sequence>MMNIKKFSAALIIATMTAGVPVAMAQSMDSGAQQGYGTAQAAAPVSEADLEKFVNAEKKVNEIREELTDELSSAGDQQEAQQMQMGAQKDMVEAIEGEDLDIPRYNEIASRMQTDMELRQRAQQVN</sequence>
<feature type="signal peptide" evidence="2">
    <location>
        <begin position="1"/>
        <end position="25"/>
    </location>
</feature>
<dbReference type="InterPro" id="IPR025433">
    <property type="entry name" value="DUF4168"/>
</dbReference>
<dbReference type="Pfam" id="PF13767">
    <property type="entry name" value="DUF4168"/>
    <property type="match status" value="1"/>
</dbReference>
<dbReference type="RefSeq" id="WP_123887808.1">
    <property type="nucleotide sequence ID" value="NZ_RKKU01000001.1"/>
</dbReference>
<evidence type="ECO:0000313" key="5">
    <source>
        <dbReference type="Proteomes" id="UP000275199"/>
    </source>
</evidence>
<evidence type="ECO:0000256" key="1">
    <source>
        <dbReference type="SAM" id="MobiDB-lite"/>
    </source>
</evidence>
<keyword evidence="5" id="KW-1185">Reference proteome</keyword>
<feature type="chain" id="PRO_5047349670" evidence="2">
    <location>
        <begin position="26"/>
        <end position="126"/>
    </location>
</feature>
<evidence type="ECO:0000256" key="2">
    <source>
        <dbReference type="SAM" id="SignalP"/>
    </source>
</evidence>
<feature type="compositionally biased region" description="Low complexity" evidence="1">
    <location>
        <begin position="74"/>
        <end position="88"/>
    </location>
</feature>
<organism evidence="4 5">
    <name type="scientific">Pseudomonas neustonica</name>
    <dbReference type="NCBI Taxonomy" id="2487346"/>
    <lineage>
        <taxon>Bacteria</taxon>
        <taxon>Pseudomonadati</taxon>
        <taxon>Pseudomonadota</taxon>
        <taxon>Gammaproteobacteria</taxon>
        <taxon>Pseudomonadales</taxon>
        <taxon>Pseudomonadaceae</taxon>
        <taxon>Pseudomonas</taxon>
    </lineage>
</organism>
<accession>A0ABX9XN60</accession>
<protein>
    <submittedName>
        <fullName evidence="4">DUF4168 domain-containing protein</fullName>
    </submittedName>
</protein>
<reference evidence="4 5" key="1">
    <citation type="submission" date="2018-11" db="EMBL/GenBank/DDBJ databases">
        <authorList>
            <person name="Jang G.I."/>
            <person name="Hwang C.Y."/>
        </authorList>
    </citation>
    <scope>NUCLEOTIDE SEQUENCE [LARGE SCALE GENOMIC DNA]</scope>
    <source>
        <strain evidence="4 5">SSM26</strain>
    </source>
</reference>